<dbReference type="VEuPathDB" id="FungiDB:BO78DRAFT_309492"/>
<reference evidence="9 10" key="1">
    <citation type="submission" date="2018-02" db="EMBL/GenBank/DDBJ databases">
        <title>The genomes of Aspergillus section Nigri reveals drivers in fungal speciation.</title>
        <authorList>
            <consortium name="DOE Joint Genome Institute"/>
            <person name="Vesth T.C."/>
            <person name="Nybo J."/>
            <person name="Theobald S."/>
            <person name="Brandl J."/>
            <person name="Frisvad J.C."/>
            <person name="Nielsen K.F."/>
            <person name="Lyhne E.K."/>
            <person name="Kogle M.E."/>
            <person name="Kuo A."/>
            <person name="Riley R."/>
            <person name="Clum A."/>
            <person name="Nolan M."/>
            <person name="Lipzen A."/>
            <person name="Salamov A."/>
            <person name="Henrissat B."/>
            <person name="Wiebenga A."/>
            <person name="De vries R.P."/>
            <person name="Grigoriev I.V."/>
            <person name="Mortensen U.H."/>
            <person name="Andersen M.R."/>
            <person name="Baker S.E."/>
        </authorList>
    </citation>
    <scope>NUCLEOTIDE SEQUENCE [LARGE SCALE GENOMIC DNA]</scope>
    <source>
        <strain evidence="9 10">CBS 121057</strain>
    </source>
</reference>
<dbReference type="InterPro" id="IPR017972">
    <property type="entry name" value="Cyt_P450_CS"/>
</dbReference>
<keyword evidence="6 8" id="KW-0503">Monooxygenase</keyword>
<dbReference type="CDD" id="cd11060">
    <property type="entry name" value="CYP57A1-like"/>
    <property type="match status" value="1"/>
</dbReference>
<keyword evidence="7 8" id="KW-0349">Heme</keyword>
<dbReference type="GO" id="GO:0020037">
    <property type="term" value="F:heme binding"/>
    <property type="evidence" value="ECO:0007669"/>
    <property type="project" value="InterPro"/>
</dbReference>
<dbReference type="OrthoDB" id="3934656at2759"/>
<dbReference type="STRING" id="1448318.A0A319EF37"/>
<evidence type="ECO:0000256" key="1">
    <source>
        <dbReference type="ARBA" id="ARBA00001971"/>
    </source>
</evidence>
<keyword evidence="4 8" id="KW-0560">Oxidoreductase</keyword>
<organism evidence="9 10">
    <name type="scientific">Aspergillus sclerotiicarbonarius (strain CBS 121057 / IBT 28362)</name>
    <dbReference type="NCBI Taxonomy" id="1448318"/>
    <lineage>
        <taxon>Eukaryota</taxon>
        <taxon>Fungi</taxon>
        <taxon>Dikarya</taxon>
        <taxon>Ascomycota</taxon>
        <taxon>Pezizomycotina</taxon>
        <taxon>Eurotiomycetes</taxon>
        <taxon>Eurotiomycetidae</taxon>
        <taxon>Eurotiales</taxon>
        <taxon>Aspergillaceae</taxon>
        <taxon>Aspergillus</taxon>
        <taxon>Aspergillus subgen. Circumdati</taxon>
    </lineage>
</organism>
<dbReference type="PANTHER" id="PTHR24305">
    <property type="entry name" value="CYTOCHROME P450"/>
    <property type="match status" value="1"/>
</dbReference>
<dbReference type="Proteomes" id="UP000248423">
    <property type="component" value="Unassembled WGS sequence"/>
</dbReference>
<dbReference type="EMBL" id="KZ826331">
    <property type="protein sequence ID" value="PYI08872.1"/>
    <property type="molecule type" value="Genomic_DNA"/>
</dbReference>
<dbReference type="InterPro" id="IPR002401">
    <property type="entry name" value="Cyt_P450_E_grp-I"/>
</dbReference>
<protein>
    <submittedName>
        <fullName evidence="9">Cytochrome P450 family protein</fullName>
    </submittedName>
</protein>
<proteinExistence type="inferred from homology"/>
<dbReference type="PRINTS" id="PR00385">
    <property type="entry name" value="P450"/>
</dbReference>
<evidence type="ECO:0000256" key="8">
    <source>
        <dbReference type="RuleBase" id="RU000461"/>
    </source>
</evidence>
<dbReference type="PRINTS" id="PR00463">
    <property type="entry name" value="EP450I"/>
</dbReference>
<dbReference type="InterPro" id="IPR036396">
    <property type="entry name" value="Cyt_P450_sf"/>
</dbReference>
<dbReference type="GO" id="GO:0005506">
    <property type="term" value="F:iron ion binding"/>
    <property type="evidence" value="ECO:0007669"/>
    <property type="project" value="InterPro"/>
</dbReference>
<dbReference type="GO" id="GO:0016705">
    <property type="term" value="F:oxidoreductase activity, acting on paired donors, with incorporation or reduction of molecular oxygen"/>
    <property type="evidence" value="ECO:0007669"/>
    <property type="project" value="InterPro"/>
</dbReference>
<keyword evidence="5 7" id="KW-0408">Iron</keyword>
<evidence type="ECO:0000256" key="3">
    <source>
        <dbReference type="ARBA" id="ARBA00022723"/>
    </source>
</evidence>
<dbReference type="PANTHER" id="PTHR24305:SF232">
    <property type="entry name" value="P450, PUTATIVE (EUROFUNG)-RELATED"/>
    <property type="match status" value="1"/>
</dbReference>
<keyword evidence="10" id="KW-1185">Reference proteome</keyword>
<evidence type="ECO:0000313" key="9">
    <source>
        <dbReference type="EMBL" id="PYI08872.1"/>
    </source>
</evidence>
<accession>A0A319EF37</accession>
<dbReference type="InterPro" id="IPR050121">
    <property type="entry name" value="Cytochrome_P450_monoxygenase"/>
</dbReference>
<dbReference type="PROSITE" id="PS00086">
    <property type="entry name" value="CYTOCHROME_P450"/>
    <property type="match status" value="1"/>
</dbReference>
<dbReference type="Pfam" id="PF00067">
    <property type="entry name" value="p450"/>
    <property type="match status" value="1"/>
</dbReference>
<feature type="binding site" description="axial binding residue" evidence="7">
    <location>
        <position position="415"/>
    </location>
    <ligand>
        <name>heme</name>
        <dbReference type="ChEBI" id="CHEBI:30413"/>
    </ligand>
    <ligandPart>
        <name>Fe</name>
        <dbReference type="ChEBI" id="CHEBI:18248"/>
    </ligandPart>
</feature>
<dbReference type="GO" id="GO:0004497">
    <property type="term" value="F:monooxygenase activity"/>
    <property type="evidence" value="ECO:0007669"/>
    <property type="project" value="UniProtKB-KW"/>
</dbReference>
<evidence type="ECO:0000256" key="6">
    <source>
        <dbReference type="ARBA" id="ARBA00023033"/>
    </source>
</evidence>
<name>A0A319EF37_ASPSB</name>
<comment type="similarity">
    <text evidence="2 8">Belongs to the cytochrome P450 family.</text>
</comment>
<comment type="cofactor">
    <cofactor evidence="1 7">
        <name>heme</name>
        <dbReference type="ChEBI" id="CHEBI:30413"/>
    </cofactor>
</comment>
<dbReference type="InterPro" id="IPR001128">
    <property type="entry name" value="Cyt_P450"/>
</dbReference>
<evidence type="ECO:0000256" key="7">
    <source>
        <dbReference type="PIRSR" id="PIRSR602401-1"/>
    </source>
</evidence>
<dbReference type="SUPFAM" id="SSF48264">
    <property type="entry name" value="Cytochrome P450"/>
    <property type="match status" value="1"/>
</dbReference>
<evidence type="ECO:0000256" key="4">
    <source>
        <dbReference type="ARBA" id="ARBA00023002"/>
    </source>
</evidence>
<evidence type="ECO:0000256" key="2">
    <source>
        <dbReference type="ARBA" id="ARBA00010617"/>
    </source>
</evidence>
<keyword evidence="3 7" id="KW-0479">Metal-binding</keyword>
<dbReference type="Gene3D" id="1.10.630.10">
    <property type="entry name" value="Cytochrome P450"/>
    <property type="match status" value="1"/>
</dbReference>
<gene>
    <name evidence="9" type="ORF">BO78DRAFT_309492</name>
</gene>
<evidence type="ECO:0000313" key="10">
    <source>
        <dbReference type="Proteomes" id="UP000248423"/>
    </source>
</evidence>
<evidence type="ECO:0000256" key="5">
    <source>
        <dbReference type="ARBA" id="ARBA00023004"/>
    </source>
</evidence>
<dbReference type="AlphaFoldDB" id="A0A319EF37"/>
<sequence length="451" mass="50974">MPFSASILLLLGAGVYVVYQCFLSPLAPIPGPFLARLTNWHRVWRTLQRQSHREIIALHRKSVADPTAFREIYKAGGKFIKSASYNVPHGSHAFDIFRQRDEKIHSQQRKLVARAYSMNSMVHLEPNVNPVIMSMVQKLGGMSGIINLGDFLQFFAFDVIGAVSFSRPFGYVDAGDDQGVFARIRRSFRSMSWLMAVRWFYDLHQKLQPVIGNWLAINDRNGFFYQFATQQLVARKDRGGDDRDIINQLFTIQKAKPHFSDTDIAFMMTANVFAGADTTSISLHAILYLLLKNPTTYRRLMAELEAKRSAGELSDVVTFEQAESSPYLQAVLYEAIRLYSAAGDLLNRDVPPGGMKIGEYYVPEGTVVGSSPWVIHRIPEIWGADCEEFRPERWLGETGDLKRFFFAFGGGSRTCVGRNISWLEMSKLVPTLLMRYNIKLAPGAELTEECG</sequence>